<dbReference type="InterPro" id="IPR017441">
    <property type="entry name" value="Protein_kinase_ATP_BS"/>
</dbReference>
<keyword evidence="6" id="KW-0723">Serine/threonine-protein kinase</keyword>
<evidence type="ECO:0000256" key="4">
    <source>
        <dbReference type="ARBA" id="ARBA00022840"/>
    </source>
</evidence>
<dbReference type="InterPro" id="IPR000719">
    <property type="entry name" value="Prot_kinase_dom"/>
</dbReference>
<keyword evidence="3" id="KW-0418">Kinase</keyword>
<evidence type="ECO:0000313" key="9">
    <source>
        <dbReference type="Proteomes" id="UP001189122"/>
    </source>
</evidence>
<keyword evidence="1" id="KW-0808">Transferase</keyword>
<dbReference type="EMBL" id="CACRZD030000004">
    <property type="protein sequence ID" value="CAA6659194.1"/>
    <property type="molecule type" value="Genomic_DNA"/>
</dbReference>
<sequence>MRWAHFLSISEDVVAEVYSFAGVGGGLLVLLSACALTCWGRQRRNLADQTRKVAEFKQRMFDHNGGPFLQQHMSSQPGNTFRIFTEVDLAKATNGFADDQIIGRGGHGVVYLGRLEDDTPVAVKKSKMMDERESKEFAREMAILSQINHVNVVKILGCCVEVEVPMLVYEFVPGGTLFEVIHRRNERTTISLEVRLRIATEVAEALAYLHSYASPPILHKDVKTSNILLEKDHRAKISDFEIATVVQGTCGYLDPEYLQTYQFSEKSDVYSFGVVLVELLTRRKPLHLQGPEDERSLAVSFVSLLSQDKLESILDPQVLSEGDAEMLREIAELAGRCLRVTREDRPTMKDVSMALHFLGPSRGHPCVPQHAPEEAESLLNGEQSTGYYSADVASRSLSGKNHAIIEIETGR</sequence>
<organism evidence="8">
    <name type="scientific">Spirodela intermedia</name>
    <name type="common">Intermediate duckweed</name>
    <dbReference type="NCBI Taxonomy" id="51605"/>
    <lineage>
        <taxon>Eukaryota</taxon>
        <taxon>Viridiplantae</taxon>
        <taxon>Streptophyta</taxon>
        <taxon>Embryophyta</taxon>
        <taxon>Tracheophyta</taxon>
        <taxon>Spermatophyta</taxon>
        <taxon>Magnoliopsida</taxon>
        <taxon>Liliopsida</taxon>
        <taxon>Araceae</taxon>
        <taxon>Lemnoideae</taxon>
        <taxon>Spirodela</taxon>
    </lineage>
</organism>
<keyword evidence="4 5" id="KW-0067">ATP-binding</keyword>
<dbReference type="PROSITE" id="PS51257">
    <property type="entry name" value="PROKAR_LIPOPROTEIN"/>
    <property type="match status" value="1"/>
</dbReference>
<protein>
    <recommendedName>
        <fullName evidence="7">Protein kinase domain-containing protein</fullName>
    </recommendedName>
</protein>
<dbReference type="EMBL" id="LR743591">
    <property type="protein sequence ID" value="CAA2619467.1"/>
    <property type="molecule type" value="Genomic_DNA"/>
</dbReference>
<reference evidence="8 9" key="1">
    <citation type="submission" date="2019-12" db="EMBL/GenBank/DDBJ databases">
        <authorList>
            <person name="Scholz U."/>
            <person name="Mascher M."/>
            <person name="Fiebig A."/>
        </authorList>
    </citation>
    <scope>NUCLEOTIDE SEQUENCE</scope>
</reference>
<dbReference type="GO" id="GO:0007166">
    <property type="term" value="P:cell surface receptor signaling pathway"/>
    <property type="evidence" value="ECO:0007669"/>
    <property type="project" value="InterPro"/>
</dbReference>
<dbReference type="PROSITE" id="PS50011">
    <property type="entry name" value="PROTEIN_KINASE_DOM"/>
    <property type="match status" value="1"/>
</dbReference>
<keyword evidence="2 5" id="KW-0547">Nucleotide-binding</keyword>
<dbReference type="PROSITE" id="PS00108">
    <property type="entry name" value="PROTEIN_KINASE_ST"/>
    <property type="match status" value="1"/>
</dbReference>
<dbReference type="GO" id="GO:0005524">
    <property type="term" value="F:ATP binding"/>
    <property type="evidence" value="ECO:0007669"/>
    <property type="project" value="UniProtKB-UniRule"/>
</dbReference>
<dbReference type="Pfam" id="PF00069">
    <property type="entry name" value="Pkinase"/>
    <property type="match status" value="1"/>
</dbReference>
<dbReference type="InterPro" id="IPR008271">
    <property type="entry name" value="Ser/Thr_kinase_AS"/>
</dbReference>
<dbReference type="FunFam" id="1.10.510.10:FF:000084">
    <property type="entry name" value="Wall-associated receptor kinase 2"/>
    <property type="match status" value="1"/>
</dbReference>
<evidence type="ECO:0000256" key="3">
    <source>
        <dbReference type="ARBA" id="ARBA00022777"/>
    </source>
</evidence>
<name>A0A7I8INN9_SPIIN</name>
<dbReference type="Proteomes" id="UP001189122">
    <property type="component" value="Unassembled WGS sequence"/>
</dbReference>
<dbReference type="AlphaFoldDB" id="A0A7I8INN9"/>
<dbReference type="GO" id="GO:0004674">
    <property type="term" value="F:protein serine/threonine kinase activity"/>
    <property type="evidence" value="ECO:0007669"/>
    <property type="project" value="UniProtKB-KW"/>
</dbReference>
<dbReference type="SMART" id="SM00220">
    <property type="entry name" value="S_TKc"/>
    <property type="match status" value="1"/>
</dbReference>
<gene>
    <name evidence="8" type="ORF">SI7747_04005634</name>
</gene>
<dbReference type="InterPro" id="IPR045274">
    <property type="entry name" value="WAK-like"/>
</dbReference>
<dbReference type="PANTHER" id="PTHR27005">
    <property type="entry name" value="WALL-ASSOCIATED RECEPTOR KINASE-LIKE 21"/>
    <property type="match status" value="1"/>
</dbReference>
<proteinExistence type="inferred from homology"/>
<evidence type="ECO:0000256" key="2">
    <source>
        <dbReference type="ARBA" id="ARBA00022741"/>
    </source>
</evidence>
<dbReference type="Gene3D" id="1.10.510.10">
    <property type="entry name" value="Transferase(Phosphotransferase) domain 1"/>
    <property type="match status" value="1"/>
</dbReference>
<dbReference type="FunFam" id="3.30.200.20:FF:000337">
    <property type="entry name" value="Wall-associated receptor kinase 3"/>
    <property type="match status" value="1"/>
</dbReference>
<comment type="similarity">
    <text evidence="6">Belongs to the protein kinase superfamily.</text>
</comment>
<dbReference type="GO" id="GO:0005886">
    <property type="term" value="C:plasma membrane"/>
    <property type="evidence" value="ECO:0007669"/>
    <property type="project" value="TreeGrafter"/>
</dbReference>
<feature type="binding site" evidence="5">
    <location>
        <position position="125"/>
    </location>
    <ligand>
        <name>ATP</name>
        <dbReference type="ChEBI" id="CHEBI:30616"/>
    </ligand>
</feature>
<evidence type="ECO:0000256" key="6">
    <source>
        <dbReference type="RuleBase" id="RU000304"/>
    </source>
</evidence>
<evidence type="ECO:0000313" key="8">
    <source>
        <dbReference type="EMBL" id="CAA2619467.1"/>
    </source>
</evidence>
<dbReference type="PANTHER" id="PTHR27005:SF394">
    <property type="entry name" value="OS02G0808100 PROTEIN"/>
    <property type="match status" value="1"/>
</dbReference>
<dbReference type="Gene3D" id="3.30.200.20">
    <property type="entry name" value="Phosphorylase Kinase, domain 1"/>
    <property type="match status" value="1"/>
</dbReference>
<dbReference type="InterPro" id="IPR011009">
    <property type="entry name" value="Kinase-like_dom_sf"/>
</dbReference>
<accession>A0A7I8INN9</accession>
<evidence type="ECO:0000256" key="5">
    <source>
        <dbReference type="PROSITE-ProRule" id="PRU10141"/>
    </source>
</evidence>
<keyword evidence="9" id="KW-1185">Reference proteome</keyword>
<dbReference type="PROSITE" id="PS00107">
    <property type="entry name" value="PROTEIN_KINASE_ATP"/>
    <property type="match status" value="1"/>
</dbReference>
<feature type="domain" description="Protein kinase" evidence="7">
    <location>
        <begin position="96"/>
        <end position="367"/>
    </location>
</feature>
<evidence type="ECO:0000256" key="1">
    <source>
        <dbReference type="ARBA" id="ARBA00022679"/>
    </source>
</evidence>
<evidence type="ECO:0000259" key="7">
    <source>
        <dbReference type="PROSITE" id="PS50011"/>
    </source>
</evidence>
<dbReference type="SUPFAM" id="SSF56112">
    <property type="entry name" value="Protein kinase-like (PK-like)"/>
    <property type="match status" value="1"/>
</dbReference>